<accession>A0A7R8W7D0</accession>
<dbReference type="Pfam" id="PF21162">
    <property type="entry name" value="ETFQO_UQ-bd"/>
    <property type="match status" value="1"/>
</dbReference>
<proteinExistence type="predicted"/>
<dbReference type="Pfam" id="PF05187">
    <property type="entry name" value="Fer4_ETF_QO"/>
    <property type="match status" value="1"/>
</dbReference>
<organism evidence="15">
    <name type="scientific">Cyprideis torosa</name>
    <dbReference type="NCBI Taxonomy" id="163714"/>
    <lineage>
        <taxon>Eukaryota</taxon>
        <taxon>Metazoa</taxon>
        <taxon>Ecdysozoa</taxon>
        <taxon>Arthropoda</taxon>
        <taxon>Crustacea</taxon>
        <taxon>Oligostraca</taxon>
        <taxon>Ostracoda</taxon>
        <taxon>Podocopa</taxon>
        <taxon>Podocopida</taxon>
        <taxon>Cytherocopina</taxon>
        <taxon>Cytheroidea</taxon>
        <taxon>Cytherideidae</taxon>
        <taxon>Cyprideis</taxon>
    </lineage>
</organism>
<name>A0A7R8W7D0_9CRUS</name>
<evidence type="ECO:0000256" key="2">
    <source>
        <dbReference type="ARBA" id="ARBA00002819"/>
    </source>
</evidence>
<comment type="cofactor">
    <cofactor evidence="14">
        <name>[4Fe-4S] cluster</name>
        <dbReference type="ChEBI" id="CHEBI:49883"/>
    </cofactor>
    <text evidence="14">Binds 1 [4Fe-4S] cluster.</text>
</comment>
<dbReference type="Pfam" id="PF13450">
    <property type="entry name" value="NAD_binding_8"/>
    <property type="match status" value="1"/>
</dbReference>
<evidence type="ECO:0000256" key="4">
    <source>
        <dbReference type="ARBA" id="ARBA00022485"/>
    </source>
</evidence>
<dbReference type="GO" id="GO:0005743">
    <property type="term" value="C:mitochondrial inner membrane"/>
    <property type="evidence" value="ECO:0007669"/>
    <property type="project" value="TreeGrafter"/>
</dbReference>
<keyword evidence="11 14" id="KW-0411">Iron-sulfur</keyword>
<protein>
    <recommendedName>
        <fullName evidence="14">Electron transfer flavoprotein-ubiquinone oxidoreductase</fullName>
        <shortName evidence="14">ETF-QO</shortName>
        <ecNumber evidence="14">1.5.5.1</ecNumber>
    </recommendedName>
</protein>
<keyword evidence="10 14" id="KW-0408">Iron</keyword>
<dbReference type="GO" id="GO:0046872">
    <property type="term" value="F:metal ion binding"/>
    <property type="evidence" value="ECO:0007669"/>
    <property type="project" value="UniProtKB-KW"/>
</dbReference>
<dbReference type="PROSITE" id="PS51379">
    <property type="entry name" value="4FE4S_FER_2"/>
    <property type="match status" value="1"/>
</dbReference>
<gene>
    <name evidence="15" type="ORF">CTOB1V02_LOCUS1906</name>
</gene>
<evidence type="ECO:0000256" key="12">
    <source>
        <dbReference type="ARBA" id="ARBA00023075"/>
    </source>
</evidence>
<evidence type="ECO:0000256" key="8">
    <source>
        <dbReference type="ARBA" id="ARBA00022982"/>
    </source>
</evidence>
<evidence type="ECO:0000256" key="1">
    <source>
        <dbReference type="ARBA" id="ARBA00001974"/>
    </source>
</evidence>
<evidence type="ECO:0000256" key="13">
    <source>
        <dbReference type="ARBA" id="ARBA00052682"/>
    </source>
</evidence>
<keyword evidence="4" id="KW-0004">4Fe-4S</keyword>
<dbReference type="Gene3D" id="3.30.9.90">
    <property type="match status" value="1"/>
</dbReference>
<keyword evidence="3 14" id="KW-0813">Transport</keyword>
<dbReference type="InterPro" id="IPR017896">
    <property type="entry name" value="4Fe4S_Fe-S-bd"/>
</dbReference>
<keyword evidence="5 14" id="KW-0285">Flavoprotein</keyword>
<evidence type="ECO:0000256" key="11">
    <source>
        <dbReference type="ARBA" id="ARBA00023014"/>
    </source>
</evidence>
<keyword evidence="8 14" id="KW-0249">Electron transport</keyword>
<reference evidence="15" key="1">
    <citation type="submission" date="2020-11" db="EMBL/GenBank/DDBJ databases">
        <authorList>
            <person name="Tran Van P."/>
        </authorList>
    </citation>
    <scope>NUCLEOTIDE SEQUENCE</scope>
</reference>
<dbReference type="GO" id="GO:0051539">
    <property type="term" value="F:4 iron, 4 sulfur cluster binding"/>
    <property type="evidence" value="ECO:0007669"/>
    <property type="project" value="UniProtKB-UniRule"/>
</dbReference>
<dbReference type="SUPFAM" id="SSF54862">
    <property type="entry name" value="4Fe-4S ferredoxins"/>
    <property type="match status" value="1"/>
</dbReference>
<dbReference type="SUPFAM" id="SSF54373">
    <property type="entry name" value="FAD-linked reductases, C-terminal domain"/>
    <property type="match status" value="1"/>
</dbReference>
<dbReference type="OrthoDB" id="437331at2759"/>
<evidence type="ECO:0000313" key="15">
    <source>
        <dbReference type="EMBL" id="CAD7223934.1"/>
    </source>
</evidence>
<dbReference type="PANTHER" id="PTHR10617">
    <property type="entry name" value="ELECTRON TRANSFER FLAVOPROTEIN-UBIQUINONE OXIDOREDUCTASE"/>
    <property type="match status" value="1"/>
</dbReference>
<dbReference type="GO" id="GO:0004174">
    <property type="term" value="F:electron-transferring-flavoprotein dehydrogenase activity"/>
    <property type="evidence" value="ECO:0007669"/>
    <property type="project" value="UniProtKB-UniRule"/>
</dbReference>
<dbReference type="EMBL" id="OB660277">
    <property type="protein sequence ID" value="CAD7223934.1"/>
    <property type="molecule type" value="Genomic_DNA"/>
</dbReference>
<dbReference type="InterPro" id="IPR036188">
    <property type="entry name" value="FAD/NAD-bd_sf"/>
</dbReference>
<comment type="catalytic activity">
    <reaction evidence="13 14">
        <text>a ubiquinone + reduced [electron-transfer flavoprotein] = a ubiquinol + oxidized [electron-transfer flavoprotein] + H(+)</text>
        <dbReference type="Rhea" id="RHEA:24052"/>
        <dbReference type="Rhea" id="RHEA-COMP:9565"/>
        <dbReference type="Rhea" id="RHEA-COMP:9566"/>
        <dbReference type="Rhea" id="RHEA-COMP:10685"/>
        <dbReference type="Rhea" id="RHEA-COMP:10686"/>
        <dbReference type="ChEBI" id="CHEBI:15378"/>
        <dbReference type="ChEBI" id="CHEBI:16389"/>
        <dbReference type="ChEBI" id="CHEBI:17976"/>
        <dbReference type="ChEBI" id="CHEBI:57692"/>
        <dbReference type="ChEBI" id="CHEBI:58307"/>
        <dbReference type="EC" id="1.5.5.1"/>
    </reaction>
</comment>
<keyword evidence="6 14" id="KW-0479">Metal-binding</keyword>
<dbReference type="InterPro" id="IPR040156">
    <property type="entry name" value="ETF-QO"/>
</dbReference>
<evidence type="ECO:0000256" key="3">
    <source>
        <dbReference type="ARBA" id="ARBA00022448"/>
    </source>
</evidence>
<evidence type="ECO:0000256" key="10">
    <source>
        <dbReference type="ARBA" id="ARBA00023004"/>
    </source>
</evidence>
<sequence length="633" mass="70404">MERLFRWFRADSLSSNVMVGGAHFSRTLRPAVAFRRSFPATSYARNLHNSQVLEAGGPVPDGRITTHYTRYPRESDHRWANVNMERFIDEPDVVIVGGGPAGLSAAIRLKQIAQEKGNEDFRVCVVEKGSDFGAHSLSGAVIEPKALNELIPDWSERGAPLTNPVQKDKFGILTKSRRIPVPILPGMLMINHGNYIIRMGHFVKWLSEQAEEMGVELYPATAASEVLYNDHGTVRGIATHDVGIAKDGSPKASFQRGMELHAKCTIFAEGCHGHLAKHLFKRFDLRKDCLTQTYGIGLKELWDVPEENHENGLVEHTVGWPSDYQTYAGSFCYHLKDGGHNLIAIGYAIGLDYKNPYIMPFKEFQMLKTHPYYAKYFRGGTRIAYGARALNEGGLQAVPKLTFPGGCLVGCSPGFLNVPKIKGTHNAMKSAMLAAEAVYDSISEGKIEPLRYEEMVKESWIWKELSGVRNVRPSFNSALGVYGGMAYTGIVHYFLRGYEPWTFQHSTPDHATLKPASEFKPIEYPKPDNEITFDILSSVALTNTNHESDQPGHLTLKDDKIPVELNLAIYDGPEAKYCPAAVYEFVEDGEHQQKLVINAQNCIHCKTCDIKDPSQNINWVVPEGGGGPAYNGM</sequence>
<dbReference type="PANTHER" id="PTHR10617:SF107">
    <property type="entry name" value="ELECTRON TRANSFER FLAVOPROTEIN-UBIQUINONE OXIDOREDUCTASE, MITOCHONDRIAL"/>
    <property type="match status" value="1"/>
</dbReference>
<dbReference type="FunFam" id="3.30.70.20:FF:000012">
    <property type="entry name" value="Electron transfer flavoprotein-ubiquinone oxidoreductase, mitochondrial"/>
    <property type="match status" value="1"/>
</dbReference>
<evidence type="ECO:0000256" key="14">
    <source>
        <dbReference type="RuleBase" id="RU366068"/>
    </source>
</evidence>
<dbReference type="AlphaFoldDB" id="A0A7R8W7D0"/>
<dbReference type="EC" id="1.5.5.1" evidence="14"/>
<keyword evidence="7 14" id="KW-0274">FAD</keyword>
<keyword evidence="12 14" id="KW-0830">Ubiquinone</keyword>
<keyword evidence="9 14" id="KW-0560">Oxidoreductase</keyword>
<evidence type="ECO:0000256" key="5">
    <source>
        <dbReference type="ARBA" id="ARBA00022630"/>
    </source>
</evidence>
<evidence type="ECO:0000256" key="6">
    <source>
        <dbReference type="ARBA" id="ARBA00022723"/>
    </source>
</evidence>
<dbReference type="Gene3D" id="3.50.50.60">
    <property type="entry name" value="FAD/NAD(P)-binding domain"/>
    <property type="match status" value="1"/>
</dbReference>
<evidence type="ECO:0000256" key="7">
    <source>
        <dbReference type="ARBA" id="ARBA00022827"/>
    </source>
</evidence>
<comment type="cofactor">
    <cofactor evidence="1 14">
        <name>FAD</name>
        <dbReference type="ChEBI" id="CHEBI:57692"/>
    </cofactor>
</comment>
<comment type="function">
    <text evidence="2 14">Accepts electrons from ETF and reduces ubiquinone.</text>
</comment>
<dbReference type="Gene3D" id="3.30.70.20">
    <property type="match status" value="1"/>
</dbReference>
<dbReference type="InterPro" id="IPR049398">
    <property type="entry name" value="ETF-QO/FixC_UQ-bd"/>
</dbReference>
<dbReference type="InterPro" id="IPR007859">
    <property type="entry name" value="ETF-QO/FixX_C"/>
</dbReference>
<evidence type="ECO:0000256" key="9">
    <source>
        <dbReference type="ARBA" id="ARBA00023002"/>
    </source>
</evidence>
<dbReference type="SUPFAM" id="SSF51905">
    <property type="entry name" value="FAD/NAD(P)-binding domain"/>
    <property type="match status" value="1"/>
</dbReference>